<feature type="transmembrane region" description="Helical" evidence="6">
    <location>
        <begin position="209"/>
        <end position="226"/>
    </location>
</feature>
<evidence type="ECO:0000256" key="6">
    <source>
        <dbReference type="SAM" id="Phobius"/>
    </source>
</evidence>
<dbReference type="Proteomes" id="UP000216998">
    <property type="component" value="Unassembled WGS sequence"/>
</dbReference>
<evidence type="ECO:0000256" key="1">
    <source>
        <dbReference type="ARBA" id="ARBA00004651"/>
    </source>
</evidence>
<keyword evidence="4 6" id="KW-1133">Transmembrane helix</keyword>
<dbReference type="InterPro" id="IPR001958">
    <property type="entry name" value="Tet-R_TetA/multi-R_MdtG-like"/>
</dbReference>
<dbReference type="InterPro" id="IPR020846">
    <property type="entry name" value="MFS_dom"/>
</dbReference>
<feature type="transmembrane region" description="Helical" evidence="6">
    <location>
        <begin position="112"/>
        <end position="133"/>
    </location>
</feature>
<reference evidence="8 9" key="1">
    <citation type="submission" date="2017-07" db="EMBL/GenBank/DDBJ databases">
        <title>Niveispirillum cyanobacteriorum sp. nov., isolated from cyanobacterial aggregates in a eutrophic lake.</title>
        <authorList>
            <person name="Cai H."/>
        </authorList>
    </citation>
    <scope>NUCLEOTIDE SEQUENCE [LARGE SCALE GENOMIC DNA]</scope>
    <source>
        <strain evidence="9">TH1-14</strain>
    </source>
</reference>
<dbReference type="CDD" id="cd17473">
    <property type="entry name" value="MFS_arabinose_efflux_permease_like"/>
    <property type="match status" value="1"/>
</dbReference>
<dbReference type="InterPro" id="IPR011701">
    <property type="entry name" value="MFS"/>
</dbReference>
<keyword evidence="5 6" id="KW-0472">Membrane</keyword>
<dbReference type="PANTHER" id="PTHR43124">
    <property type="entry name" value="PURINE EFFLUX PUMP PBUE"/>
    <property type="match status" value="1"/>
</dbReference>
<feature type="transmembrane region" description="Helical" evidence="6">
    <location>
        <begin position="12"/>
        <end position="35"/>
    </location>
</feature>
<dbReference type="GO" id="GO:0022857">
    <property type="term" value="F:transmembrane transporter activity"/>
    <property type="evidence" value="ECO:0007669"/>
    <property type="project" value="InterPro"/>
</dbReference>
<evidence type="ECO:0000259" key="7">
    <source>
        <dbReference type="PROSITE" id="PS50850"/>
    </source>
</evidence>
<feature type="transmembrane region" description="Helical" evidence="6">
    <location>
        <begin position="82"/>
        <end position="100"/>
    </location>
</feature>
<feature type="transmembrane region" description="Helical" evidence="6">
    <location>
        <begin position="273"/>
        <end position="292"/>
    </location>
</feature>
<feature type="transmembrane region" description="Helical" evidence="6">
    <location>
        <begin position="338"/>
        <end position="358"/>
    </location>
</feature>
<dbReference type="GO" id="GO:0005886">
    <property type="term" value="C:plasma membrane"/>
    <property type="evidence" value="ECO:0007669"/>
    <property type="project" value="UniProtKB-SubCell"/>
</dbReference>
<feature type="transmembrane region" description="Helical" evidence="6">
    <location>
        <begin position="246"/>
        <end position="266"/>
    </location>
</feature>
<protein>
    <recommendedName>
        <fullName evidence="7">Major facilitator superfamily (MFS) profile domain-containing protein</fullName>
    </recommendedName>
</protein>
<keyword evidence="9" id="KW-1185">Reference proteome</keyword>
<comment type="caution">
    <text evidence="8">The sequence shown here is derived from an EMBL/GenBank/DDBJ whole genome shotgun (WGS) entry which is preliminary data.</text>
</comment>
<dbReference type="OrthoDB" id="9812221at2"/>
<dbReference type="PRINTS" id="PR01035">
    <property type="entry name" value="TCRTETA"/>
</dbReference>
<feature type="transmembrane region" description="Helical" evidence="6">
    <location>
        <begin position="169"/>
        <end position="188"/>
    </location>
</feature>
<comment type="subcellular location">
    <subcellularLocation>
        <location evidence="1">Cell membrane</location>
        <topology evidence="1">Multi-pass membrane protein</topology>
    </subcellularLocation>
</comment>
<evidence type="ECO:0000313" key="8">
    <source>
        <dbReference type="EMBL" id="OYQ32736.1"/>
    </source>
</evidence>
<feature type="domain" description="Major facilitator superfamily (MFS) profile" evidence="7">
    <location>
        <begin position="1"/>
        <end position="387"/>
    </location>
</feature>
<keyword evidence="2" id="KW-1003">Cell membrane</keyword>
<feature type="transmembrane region" description="Helical" evidence="6">
    <location>
        <begin position="298"/>
        <end position="326"/>
    </location>
</feature>
<feature type="transmembrane region" description="Helical" evidence="6">
    <location>
        <begin position="364"/>
        <end position="384"/>
    </location>
</feature>
<name>A0A255YU20_9PROT</name>
<accession>A0A255YU20</accession>
<dbReference type="Gene3D" id="1.20.1250.20">
    <property type="entry name" value="MFS general substrate transporter like domains"/>
    <property type="match status" value="1"/>
</dbReference>
<feature type="transmembrane region" description="Helical" evidence="6">
    <location>
        <begin position="145"/>
        <end position="163"/>
    </location>
</feature>
<evidence type="ECO:0000256" key="3">
    <source>
        <dbReference type="ARBA" id="ARBA00022692"/>
    </source>
</evidence>
<dbReference type="PANTHER" id="PTHR43124:SF3">
    <property type="entry name" value="CHLORAMPHENICOL EFFLUX PUMP RV0191"/>
    <property type="match status" value="1"/>
</dbReference>
<proteinExistence type="predicted"/>
<evidence type="ECO:0000256" key="5">
    <source>
        <dbReference type="ARBA" id="ARBA00023136"/>
    </source>
</evidence>
<evidence type="ECO:0000256" key="2">
    <source>
        <dbReference type="ARBA" id="ARBA00022475"/>
    </source>
</evidence>
<keyword evidence="3 6" id="KW-0812">Transmembrane</keyword>
<dbReference type="PROSITE" id="PS50850">
    <property type="entry name" value="MFS"/>
    <property type="match status" value="1"/>
</dbReference>
<dbReference type="Pfam" id="PF07690">
    <property type="entry name" value="MFS_1"/>
    <property type="match status" value="1"/>
</dbReference>
<dbReference type="InterPro" id="IPR050189">
    <property type="entry name" value="MFS_Efflux_Transporters"/>
</dbReference>
<organism evidence="8 9">
    <name type="scientific">Niveispirillum lacus</name>
    <dbReference type="NCBI Taxonomy" id="1981099"/>
    <lineage>
        <taxon>Bacteria</taxon>
        <taxon>Pseudomonadati</taxon>
        <taxon>Pseudomonadota</taxon>
        <taxon>Alphaproteobacteria</taxon>
        <taxon>Rhodospirillales</taxon>
        <taxon>Azospirillaceae</taxon>
        <taxon>Niveispirillum</taxon>
    </lineage>
</organism>
<evidence type="ECO:0000256" key="4">
    <source>
        <dbReference type="ARBA" id="ARBA00022989"/>
    </source>
</evidence>
<dbReference type="InterPro" id="IPR036259">
    <property type="entry name" value="MFS_trans_sf"/>
</dbReference>
<evidence type="ECO:0000313" key="9">
    <source>
        <dbReference type="Proteomes" id="UP000216998"/>
    </source>
</evidence>
<dbReference type="AlphaFoldDB" id="A0A255YU20"/>
<dbReference type="EMBL" id="NOXU01000031">
    <property type="protein sequence ID" value="OYQ32736.1"/>
    <property type="molecule type" value="Genomic_DNA"/>
</dbReference>
<gene>
    <name evidence="8" type="ORF">CHU95_18440</name>
</gene>
<feature type="transmembrane region" description="Helical" evidence="6">
    <location>
        <begin position="50"/>
        <end position="70"/>
    </location>
</feature>
<sequence length="391" mass="40857">MGMEQGVKAGFAQGLALLLPATSAVMGILLLVPVAPQMMQAFADVPGVEFLVPVLLTLPGLCIALFSPLAGMLGDRLGRKRLLIGAMLVYGLAGMVPMVLSDIYQILASRLVVGICEALIMTLSTTLIGDLFTGQARERWLSSQTAVASVSALVFLALGGLLGREGWQAPFAIYGLAWPMALGVLLLVREPARVERQVPGWSALPGRHVLLTSVTTVLAAILFYTIQINVSTVLPGFGVTDPAKIGLFSAIASIGTPLGSLIFWTVAKRDVRLLLGVEFALMAAAFLAMAQAPDSTWFIASAFVGQVAAGLLLPTLLTWAMSALAFEVRGRGMGIWQSSFAIGQFLSALVVPALAAATGGTIDAFPVIAAGALVVGLLSLLLLFRSGWRAA</sequence>
<dbReference type="SUPFAM" id="SSF103473">
    <property type="entry name" value="MFS general substrate transporter"/>
    <property type="match status" value="1"/>
</dbReference>